<gene>
    <name evidence="16" type="ORF">EHS25_009494</name>
</gene>
<dbReference type="PANTHER" id="PTHR10890">
    <property type="entry name" value="CYSTEINYL-TRNA SYNTHETASE"/>
    <property type="match status" value="1"/>
</dbReference>
<sequence length="787" mass="87206">MSVPSEAAKASSAQPEWYNPTRDAEEPVLKVHNSLTRSKDIFVPKKGRQVDWYNCGPTVYDASHMGHARNYLTQDIIRRILRDYFGYDVNFVMNVTDIDDKIILRARESHLLSETITSHPSLTPDLLSTSHSAFSAYFSRRVLKSLPTPLPAPGPNATALDHFSAVLAKDSADAEFARSMRDKEEKWGMYLSSLAKSRDAILTAEKRLEGGQGQTAEAVQDLVEGASDVLGPWLGETLADTIADPISVSRTLASHWENKFFEDMARLRVLPPDTITRVSEYVPEIVSFVQKIVDNGFAYEGGGSIWFDVGKFEGAEGEGFRHEYAKLQPGNKGNKKLLDEGEGALTGSLGKKQPADFALWKAKSKPGEPAWPSPWGEGRPGWHIECSVMASEVLGRSMDIHSGGVDLMFPHHDNELAQSEAYHGCRQWVNYFLHTGHLHIEGLKMSKSLKNFITIDDALRDYSARQLRLAFMLQTWNAKMDFKRDLIVDNFFANVKARLSEAAAKGPNADGKHHFDEPEKALLEDYHRAQAEFRAALCDSFNTPVAVGVIMDLIGKVNQYFSARGRDLNVEPVRVVAEWITRMLRMFGLGEGAYTEGSVGWGKAGEEGSGGADFEAQLDKYIRALSSFRDDVRRIAIAGGSNKDILTLCDRFRDVDLFNLGVQLDDGQGADGGALYKLVDPAVLIRQREEKAQIAAYKAAKKAATAAAVEAKRIAALEKGRIPPREMFRPPNVPQGLYSQWDESGVPTHDAEGKEVSKGLGKKCAKEWKAQEAAHAKYLEWQKEGGK</sequence>
<reference evidence="16 17" key="1">
    <citation type="submission" date="2018-11" db="EMBL/GenBank/DDBJ databases">
        <title>Genome sequence of Saitozyma podzolica DSM 27192.</title>
        <authorList>
            <person name="Aliyu H."/>
            <person name="Gorte O."/>
            <person name="Ochsenreither K."/>
        </authorList>
    </citation>
    <scope>NUCLEOTIDE SEQUENCE [LARGE SCALE GENOMIC DNA]</scope>
    <source>
        <strain evidence="16 17">DSM 27192</strain>
    </source>
</reference>
<evidence type="ECO:0000256" key="12">
    <source>
        <dbReference type="ARBA" id="ARBA00023146"/>
    </source>
</evidence>
<evidence type="ECO:0000256" key="6">
    <source>
        <dbReference type="ARBA" id="ARBA00022598"/>
    </source>
</evidence>
<keyword evidence="9" id="KW-0862">Zinc</keyword>
<dbReference type="Proteomes" id="UP000279259">
    <property type="component" value="Unassembled WGS sequence"/>
</dbReference>
<evidence type="ECO:0000256" key="1">
    <source>
        <dbReference type="ARBA" id="ARBA00001947"/>
    </source>
</evidence>
<evidence type="ECO:0000256" key="7">
    <source>
        <dbReference type="ARBA" id="ARBA00022723"/>
    </source>
</evidence>
<keyword evidence="5" id="KW-0963">Cytoplasm</keyword>
<evidence type="ECO:0000256" key="4">
    <source>
        <dbReference type="ARBA" id="ARBA00012832"/>
    </source>
</evidence>
<dbReference type="EMBL" id="RSCD01000008">
    <property type="protein sequence ID" value="RSH91195.1"/>
    <property type="molecule type" value="Genomic_DNA"/>
</dbReference>
<evidence type="ECO:0000313" key="16">
    <source>
        <dbReference type="EMBL" id="RSH91195.1"/>
    </source>
</evidence>
<comment type="subcellular location">
    <subcellularLocation>
        <location evidence="2">Cytoplasm</location>
    </subcellularLocation>
</comment>
<dbReference type="GO" id="GO:0046872">
    <property type="term" value="F:metal ion binding"/>
    <property type="evidence" value="ECO:0007669"/>
    <property type="project" value="UniProtKB-KW"/>
</dbReference>
<dbReference type="AlphaFoldDB" id="A0A427YJC6"/>
<dbReference type="InterPro" id="IPR015273">
    <property type="entry name" value="Cys-tRNA-synt_Ia_DALR"/>
</dbReference>
<keyword evidence="7" id="KW-0479">Metal-binding</keyword>
<dbReference type="InterPro" id="IPR014729">
    <property type="entry name" value="Rossmann-like_a/b/a_fold"/>
</dbReference>
<dbReference type="GO" id="GO:0006423">
    <property type="term" value="P:cysteinyl-tRNA aminoacylation"/>
    <property type="evidence" value="ECO:0007669"/>
    <property type="project" value="InterPro"/>
</dbReference>
<dbReference type="Gene3D" id="1.20.120.1910">
    <property type="entry name" value="Cysteine-tRNA ligase, C-terminal anti-codon recognition domain"/>
    <property type="match status" value="1"/>
</dbReference>
<name>A0A427YJC6_9TREE</name>
<dbReference type="GO" id="GO:0004817">
    <property type="term" value="F:cysteine-tRNA ligase activity"/>
    <property type="evidence" value="ECO:0007669"/>
    <property type="project" value="UniProtKB-EC"/>
</dbReference>
<keyword evidence="8" id="KW-0547">Nucleotide-binding</keyword>
<evidence type="ECO:0000313" key="17">
    <source>
        <dbReference type="Proteomes" id="UP000279259"/>
    </source>
</evidence>
<dbReference type="Pfam" id="PF01406">
    <property type="entry name" value="tRNA-synt_1e"/>
    <property type="match status" value="1"/>
</dbReference>
<proteinExistence type="inferred from homology"/>
<feature type="domain" description="Cysteinyl-tRNA synthetase class Ia DALR" evidence="15">
    <location>
        <begin position="532"/>
        <end position="599"/>
    </location>
</feature>
<dbReference type="Gene3D" id="3.40.50.620">
    <property type="entry name" value="HUPs"/>
    <property type="match status" value="2"/>
</dbReference>
<keyword evidence="10" id="KW-0067">ATP-binding</keyword>
<dbReference type="EC" id="6.1.1.16" evidence="4"/>
<organism evidence="16 17">
    <name type="scientific">Saitozyma podzolica</name>
    <dbReference type="NCBI Taxonomy" id="1890683"/>
    <lineage>
        <taxon>Eukaryota</taxon>
        <taxon>Fungi</taxon>
        <taxon>Dikarya</taxon>
        <taxon>Basidiomycota</taxon>
        <taxon>Agaricomycotina</taxon>
        <taxon>Tremellomycetes</taxon>
        <taxon>Tremellales</taxon>
        <taxon>Trimorphomycetaceae</taxon>
        <taxon>Saitozyma</taxon>
    </lineage>
</organism>
<dbReference type="InterPro" id="IPR024909">
    <property type="entry name" value="Cys-tRNA/MSH_ligase"/>
</dbReference>
<evidence type="ECO:0000256" key="11">
    <source>
        <dbReference type="ARBA" id="ARBA00022917"/>
    </source>
</evidence>
<dbReference type="STRING" id="1890683.A0A427YJC6"/>
<dbReference type="SMART" id="SM00840">
    <property type="entry name" value="DALR_2"/>
    <property type="match status" value="1"/>
</dbReference>
<dbReference type="GO" id="GO:0005737">
    <property type="term" value="C:cytoplasm"/>
    <property type="evidence" value="ECO:0007669"/>
    <property type="project" value="UniProtKB-SubCell"/>
</dbReference>
<keyword evidence="6" id="KW-0436">Ligase</keyword>
<feature type="region of interest" description="Disordered" evidence="14">
    <location>
        <begin position="1"/>
        <end position="21"/>
    </location>
</feature>
<dbReference type="SUPFAM" id="SSF47323">
    <property type="entry name" value="Anticodon-binding domain of a subclass of class I aminoacyl-tRNA synthetases"/>
    <property type="match status" value="1"/>
</dbReference>
<dbReference type="PANTHER" id="PTHR10890:SF3">
    <property type="entry name" value="CYSTEINE--TRNA LIGASE, CYTOPLASMIC"/>
    <property type="match status" value="1"/>
</dbReference>
<dbReference type="PRINTS" id="PR00983">
    <property type="entry name" value="TRNASYNTHCYS"/>
</dbReference>
<evidence type="ECO:0000256" key="14">
    <source>
        <dbReference type="SAM" id="MobiDB-lite"/>
    </source>
</evidence>
<evidence type="ECO:0000256" key="10">
    <source>
        <dbReference type="ARBA" id="ARBA00022840"/>
    </source>
</evidence>
<dbReference type="CDD" id="cd00672">
    <property type="entry name" value="CysRS_core"/>
    <property type="match status" value="1"/>
</dbReference>
<accession>A0A427YJC6</accession>
<comment type="caution">
    <text evidence="16">The sequence shown here is derived from an EMBL/GenBank/DDBJ whole genome shotgun (WGS) entry which is preliminary data.</text>
</comment>
<comment type="cofactor">
    <cofactor evidence="1">
        <name>Zn(2+)</name>
        <dbReference type="ChEBI" id="CHEBI:29105"/>
    </cofactor>
</comment>
<dbReference type="InterPro" id="IPR009080">
    <property type="entry name" value="tRNAsynth_Ia_anticodon-bd"/>
</dbReference>
<dbReference type="HAMAP" id="MF_00041">
    <property type="entry name" value="Cys_tRNA_synth"/>
    <property type="match status" value="1"/>
</dbReference>
<keyword evidence="11" id="KW-0648">Protein biosynthesis</keyword>
<evidence type="ECO:0000256" key="2">
    <source>
        <dbReference type="ARBA" id="ARBA00004496"/>
    </source>
</evidence>
<dbReference type="InterPro" id="IPR032678">
    <property type="entry name" value="tRNA-synt_1_cat_dom"/>
</dbReference>
<evidence type="ECO:0000256" key="9">
    <source>
        <dbReference type="ARBA" id="ARBA00022833"/>
    </source>
</evidence>
<dbReference type="FunFam" id="1.20.120.1910:FF:000005">
    <property type="entry name" value="Cysteine-tRNA ligase, putative"/>
    <property type="match status" value="1"/>
</dbReference>
<dbReference type="GO" id="GO:0005524">
    <property type="term" value="F:ATP binding"/>
    <property type="evidence" value="ECO:0007669"/>
    <property type="project" value="UniProtKB-KW"/>
</dbReference>
<evidence type="ECO:0000256" key="8">
    <source>
        <dbReference type="ARBA" id="ARBA00022741"/>
    </source>
</evidence>
<keyword evidence="17" id="KW-1185">Reference proteome</keyword>
<evidence type="ECO:0000256" key="13">
    <source>
        <dbReference type="ARBA" id="ARBA00031499"/>
    </source>
</evidence>
<evidence type="ECO:0000256" key="3">
    <source>
        <dbReference type="ARBA" id="ARBA00005594"/>
    </source>
</evidence>
<dbReference type="InterPro" id="IPR015803">
    <property type="entry name" value="Cys-tRNA-ligase"/>
</dbReference>
<comment type="similarity">
    <text evidence="3">Belongs to the class-I aminoacyl-tRNA synthetase family.</text>
</comment>
<evidence type="ECO:0000259" key="15">
    <source>
        <dbReference type="SMART" id="SM00840"/>
    </source>
</evidence>
<dbReference type="Pfam" id="PF09190">
    <property type="entry name" value="DALR_2"/>
    <property type="match status" value="1"/>
</dbReference>
<protein>
    <recommendedName>
        <fullName evidence="4">cysteine--tRNA ligase</fullName>
        <ecNumber evidence="4">6.1.1.16</ecNumber>
    </recommendedName>
    <alternativeName>
        <fullName evidence="13">Cysteinyl-tRNA synthetase</fullName>
    </alternativeName>
</protein>
<dbReference type="SUPFAM" id="SSF52374">
    <property type="entry name" value="Nucleotidylyl transferase"/>
    <property type="match status" value="1"/>
</dbReference>
<dbReference type="OrthoDB" id="438179at2759"/>
<evidence type="ECO:0000256" key="5">
    <source>
        <dbReference type="ARBA" id="ARBA00022490"/>
    </source>
</evidence>
<keyword evidence="12" id="KW-0030">Aminoacyl-tRNA synthetase</keyword>
<dbReference type="NCBIfam" id="TIGR00435">
    <property type="entry name" value="cysS"/>
    <property type="match status" value="1"/>
</dbReference>